<name>R4GKV0_CHICK</name>
<dbReference type="Pfam" id="PF00622">
    <property type="entry name" value="SPRY"/>
    <property type="match status" value="1"/>
</dbReference>
<dbReference type="SUPFAM" id="SSF57845">
    <property type="entry name" value="B-box zinc-binding domain"/>
    <property type="match status" value="1"/>
</dbReference>
<dbReference type="FunFam" id="2.60.120.920:FF:000004">
    <property type="entry name" value="Butyrophilin subfamily 1 member A1"/>
    <property type="match status" value="1"/>
</dbReference>
<dbReference type="PROSITE" id="PS50188">
    <property type="entry name" value="B302_SPRY"/>
    <property type="match status" value="1"/>
</dbReference>
<dbReference type="SUPFAM" id="SSF57850">
    <property type="entry name" value="RING/U-box"/>
    <property type="match status" value="1"/>
</dbReference>
<organism evidence="1 2">
    <name type="scientific">Gallus gallus</name>
    <name type="common">Chicken</name>
    <dbReference type="NCBI Taxonomy" id="9031"/>
    <lineage>
        <taxon>Eukaryota</taxon>
        <taxon>Metazoa</taxon>
        <taxon>Chordata</taxon>
        <taxon>Craniata</taxon>
        <taxon>Vertebrata</taxon>
        <taxon>Euteleostomi</taxon>
        <taxon>Archelosauria</taxon>
        <taxon>Archosauria</taxon>
        <taxon>Dinosauria</taxon>
        <taxon>Saurischia</taxon>
        <taxon>Theropoda</taxon>
        <taxon>Coelurosauria</taxon>
        <taxon>Aves</taxon>
        <taxon>Neognathae</taxon>
        <taxon>Galloanserae</taxon>
        <taxon>Galliformes</taxon>
        <taxon>Phasianidae</taxon>
        <taxon>Phasianinae</taxon>
        <taxon>Gallus</taxon>
    </lineage>
</organism>
<keyword evidence="2" id="KW-1185">Reference proteome</keyword>
<dbReference type="InterPro" id="IPR050143">
    <property type="entry name" value="TRIM/RBCC"/>
</dbReference>
<dbReference type="SMART" id="SM00336">
    <property type="entry name" value="BBOX"/>
    <property type="match status" value="1"/>
</dbReference>
<dbReference type="GO" id="GO:0008270">
    <property type="term" value="F:zinc ion binding"/>
    <property type="evidence" value="ECO:0007669"/>
    <property type="project" value="InterPro"/>
</dbReference>
<dbReference type="InterPro" id="IPR043136">
    <property type="entry name" value="B30.2/SPRY_sf"/>
</dbReference>
<protein>
    <submittedName>
        <fullName evidence="1">Tripartite motif containing 27.2, MHCB region</fullName>
    </submittedName>
</protein>
<dbReference type="OrthoDB" id="9049620at2759"/>
<reference evidence="1" key="1">
    <citation type="submission" date="2020-11" db="EMBL/GenBank/DDBJ databases">
        <title>Gallus gallus (Chicken) genome, bGalGal1, GRCg7b, maternal haplotype autosomes + Z &amp; W.</title>
        <authorList>
            <person name="Warren W."/>
            <person name="Formenti G."/>
            <person name="Fedrigo O."/>
            <person name="Haase B."/>
            <person name="Mountcastle J."/>
            <person name="Balacco J."/>
            <person name="Tracey A."/>
            <person name="Schneider V."/>
            <person name="Okimoto R."/>
            <person name="Cheng H."/>
            <person name="Hawken R."/>
            <person name="Howe K."/>
            <person name="Jarvis E.D."/>
        </authorList>
    </citation>
    <scope>NUCLEOTIDE SEQUENCE [LARGE SCALE GENOMIC DNA]</scope>
    <source>
        <strain evidence="1">Broiler</strain>
    </source>
</reference>
<dbReference type="InterPro" id="IPR003877">
    <property type="entry name" value="SPRY_dom"/>
</dbReference>
<dbReference type="SMART" id="SM00449">
    <property type="entry name" value="SPRY"/>
    <property type="match status" value="1"/>
</dbReference>
<dbReference type="Gene3D" id="3.30.160.60">
    <property type="entry name" value="Classic Zinc Finger"/>
    <property type="match status" value="1"/>
</dbReference>
<dbReference type="PROSITE" id="PS50089">
    <property type="entry name" value="ZF_RING_2"/>
    <property type="match status" value="1"/>
</dbReference>
<sequence>MAASNPTPLLPSEASCPICLEYFRDPVSIHCGHNFCRQCITRCWEWSTGGFCCPQCKETAEERVLCPNRELARVLEIARRLSLQAAHRDAAGQEGCEKHREPLSIYCKDDEAFICVICRESRLHRAHAMLPVQDAVQEYKEQIQSHLQALKEDRDKLLGFREAEMRRNWEYLEKTSAERQKILGGFEGLRLFLEEQEHHLLAQLENMERDVEKTQEENVTILTKEISHLDTIIQEMEEKCQQPASKFLQDIRSTLSRLGKENFQQPTLLLPDLESNLSHFREKNNALEEILKNFKVSVTLDPSTAHPQLTVSEDGRSVRWEDTQRDAASEEFGTDPFVLGHEGITSGRCCWEVEVTPKGSWAVGVAKESLKRREESGMSSEIELWSMGFCEGQFWALSSFERMTLPQIQVPRRVRVTLDYERGQVAFFDADKRALIFIFPSASFKGESIHPWFLVWGEGSQITLCP</sequence>
<dbReference type="SUPFAM" id="SSF49899">
    <property type="entry name" value="Concanavalin A-like lectins/glucanases"/>
    <property type="match status" value="1"/>
</dbReference>
<dbReference type="PRINTS" id="PR01407">
    <property type="entry name" value="BUTYPHLNCDUF"/>
</dbReference>
<dbReference type="InterPro" id="IPR001870">
    <property type="entry name" value="B30.2/SPRY"/>
</dbReference>
<dbReference type="Bgee" id="ENSGALG00000019835">
    <property type="expression patterns" value="Expressed in granulocyte and 8 other cell types or tissues"/>
</dbReference>
<dbReference type="Ensembl" id="ENSGALT00010006464.1">
    <property type="protein sequence ID" value="ENSGALP00010003984.1"/>
    <property type="gene ID" value="ENSGALG00010002784.1"/>
</dbReference>
<dbReference type="CDD" id="cd12888">
    <property type="entry name" value="SPRY_PRY_TRIM7_like"/>
    <property type="match status" value="1"/>
</dbReference>
<evidence type="ECO:0000313" key="1">
    <source>
        <dbReference type="Ensembl" id="ENSGALP00010003984.1"/>
    </source>
</evidence>
<dbReference type="InterPro" id="IPR017907">
    <property type="entry name" value="Znf_RING_CS"/>
</dbReference>
<dbReference type="SMART" id="SM00184">
    <property type="entry name" value="RING"/>
    <property type="match status" value="1"/>
</dbReference>
<dbReference type="InterPro" id="IPR006574">
    <property type="entry name" value="PRY"/>
</dbReference>
<dbReference type="SMART" id="SM00589">
    <property type="entry name" value="PRY"/>
    <property type="match status" value="1"/>
</dbReference>
<dbReference type="InterPro" id="IPR013083">
    <property type="entry name" value="Znf_RING/FYVE/PHD"/>
</dbReference>
<dbReference type="InterPro" id="IPR013320">
    <property type="entry name" value="ConA-like_dom_sf"/>
</dbReference>
<accession>R4GKV0</accession>
<dbReference type="CDD" id="cd19760">
    <property type="entry name" value="Bbox2_TRIM4-like"/>
    <property type="match status" value="1"/>
</dbReference>
<reference evidence="1" key="2">
    <citation type="submission" date="2025-08" db="UniProtKB">
        <authorList>
            <consortium name="Ensembl"/>
        </authorList>
    </citation>
    <scope>IDENTIFICATION</scope>
    <source>
        <strain evidence="1">broiler</strain>
    </source>
</reference>
<reference evidence="1" key="3">
    <citation type="submission" date="2025-09" db="UniProtKB">
        <authorList>
            <consortium name="Ensembl"/>
        </authorList>
    </citation>
    <scope>IDENTIFICATION</scope>
    <source>
        <strain evidence="1">broiler</strain>
    </source>
</reference>
<dbReference type="AlphaFoldDB" id="R4GKV0"/>
<proteinExistence type="predicted"/>
<gene>
    <name evidence="1" type="primary">TRIM27.2</name>
</gene>
<evidence type="ECO:0000313" key="2">
    <source>
        <dbReference type="Proteomes" id="UP000000539"/>
    </source>
</evidence>
<dbReference type="PANTHER" id="PTHR24103">
    <property type="entry name" value="E3 UBIQUITIN-PROTEIN LIGASE TRIM"/>
    <property type="match status" value="1"/>
</dbReference>
<dbReference type="Pfam" id="PF00643">
    <property type="entry name" value="zf-B_box"/>
    <property type="match status" value="1"/>
</dbReference>
<dbReference type="Proteomes" id="UP000000539">
    <property type="component" value="Chromosome 16"/>
</dbReference>
<dbReference type="VEuPathDB" id="HostDB:geneid_430359"/>
<dbReference type="CDD" id="cd16594">
    <property type="entry name" value="RING-HC_TRIM7-like_C-IV"/>
    <property type="match status" value="1"/>
</dbReference>
<dbReference type="Gene3D" id="2.60.120.920">
    <property type="match status" value="1"/>
</dbReference>
<dbReference type="GeneTree" id="ENSGT01030000234669"/>
<dbReference type="InterPro" id="IPR003879">
    <property type="entry name" value="Butyrophylin_SPRY"/>
</dbReference>
<dbReference type="Pfam" id="PF15227">
    <property type="entry name" value="zf-C3HC4_4"/>
    <property type="match status" value="1"/>
</dbReference>
<dbReference type="PROSITE" id="PS00518">
    <property type="entry name" value="ZF_RING_1"/>
    <property type="match status" value="1"/>
</dbReference>
<dbReference type="PROSITE" id="PS50119">
    <property type="entry name" value="ZF_BBOX"/>
    <property type="match status" value="1"/>
</dbReference>
<dbReference type="Pfam" id="PF13765">
    <property type="entry name" value="PRY"/>
    <property type="match status" value="1"/>
</dbReference>
<dbReference type="Gene3D" id="3.30.40.10">
    <property type="entry name" value="Zinc/RING finger domain, C3HC4 (zinc finger)"/>
    <property type="match status" value="1"/>
</dbReference>
<dbReference type="InterPro" id="IPR001841">
    <property type="entry name" value="Znf_RING"/>
</dbReference>
<dbReference type="InterPro" id="IPR000315">
    <property type="entry name" value="Znf_B-box"/>
</dbReference>